<reference evidence="1 2" key="1">
    <citation type="submission" date="2017-11" db="EMBL/GenBank/DDBJ databases">
        <title>Animal gut microbial communities from fecal samples from Wisconsin, USA.</title>
        <authorList>
            <person name="Neumann A."/>
        </authorList>
    </citation>
    <scope>NUCLEOTIDE SEQUENCE [LARGE SCALE GENOMIC DNA]</scope>
    <source>
        <strain evidence="1 2">UWS3</strain>
    </source>
</reference>
<proteinExistence type="predicted"/>
<name>A0A2M9AAI5_9BACT</name>
<dbReference type="RefSeq" id="WP_100426587.1">
    <property type="nucleotide sequence ID" value="NZ_PGEX01000001.1"/>
</dbReference>
<gene>
    <name evidence="1" type="ORF">BGX16_2790</name>
</gene>
<dbReference type="Proteomes" id="UP000231134">
    <property type="component" value="Unassembled WGS sequence"/>
</dbReference>
<dbReference type="OrthoDB" id="9774627at2"/>
<evidence type="ECO:0000313" key="1">
    <source>
        <dbReference type="EMBL" id="PJJ42746.1"/>
    </source>
</evidence>
<protein>
    <submittedName>
        <fullName evidence="1">Uncharacterized protein</fullName>
    </submittedName>
</protein>
<accession>A0A2M9AAI5</accession>
<dbReference type="AlphaFoldDB" id="A0A2M9AAI5"/>
<sequence length="263" mass="29188">MKKIASQFFCVLTFFSFSVGQPLINDLGFASLKIDSSAMESACEIYAQYFVDSSQKEKFIYDCADRNGIGFNSLLDSTVRIYFTGDETEQILEMTRISQNCVGPYPEDSTVGTPGTHQFSEVMMFELLRFQECGIINIQRDSLELLLVSAIAQIKAKNKKCPDLDWGSYGENSGAQWLFGPGCCSLVDSSTAISRISKVSQGIRAEKVSAGKFRLSGVPLGMEVSVFDLNGKLLLRKNFDGGFLEIPNVPAVARVYGNWFWMK</sequence>
<keyword evidence="2" id="KW-1185">Reference proteome</keyword>
<comment type="caution">
    <text evidence="1">The sequence shown here is derived from an EMBL/GenBank/DDBJ whole genome shotgun (WGS) entry which is preliminary data.</text>
</comment>
<organism evidence="1 2">
    <name type="scientific">Hallerella succinigenes</name>
    <dbReference type="NCBI Taxonomy" id="1896222"/>
    <lineage>
        <taxon>Bacteria</taxon>
        <taxon>Pseudomonadati</taxon>
        <taxon>Fibrobacterota</taxon>
        <taxon>Fibrobacteria</taxon>
        <taxon>Fibrobacterales</taxon>
        <taxon>Fibrobacteraceae</taxon>
        <taxon>Hallerella</taxon>
    </lineage>
</organism>
<dbReference type="EMBL" id="PGEX01000001">
    <property type="protein sequence ID" value="PJJ42746.1"/>
    <property type="molecule type" value="Genomic_DNA"/>
</dbReference>
<evidence type="ECO:0000313" key="2">
    <source>
        <dbReference type="Proteomes" id="UP000231134"/>
    </source>
</evidence>